<dbReference type="Pfam" id="PF13618">
    <property type="entry name" value="Gluconate_2-dh3"/>
    <property type="match status" value="1"/>
</dbReference>
<keyword evidence="2" id="KW-1185">Reference proteome</keyword>
<evidence type="ECO:0000313" key="2">
    <source>
        <dbReference type="Proteomes" id="UP000503117"/>
    </source>
</evidence>
<gene>
    <name evidence="1" type="ORF">HH213_29675</name>
</gene>
<organism evidence="1 2">
    <name type="scientific">Duganella dendranthematis</name>
    <dbReference type="NCBI Taxonomy" id="2728021"/>
    <lineage>
        <taxon>Bacteria</taxon>
        <taxon>Pseudomonadati</taxon>
        <taxon>Pseudomonadota</taxon>
        <taxon>Betaproteobacteria</taxon>
        <taxon>Burkholderiales</taxon>
        <taxon>Oxalobacteraceae</taxon>
        <taxon>Telluria group</taxon>
        <taxon>Duganella</taxon>
    </lineage>
</organism>
<dbReference type="EMBL" id="CP051684">
    <property type="protein sequence ID" value="QJD93892.1"/>
    <property type="molecule type" value="Genomic_DNA"/>
</dbReference>
<sequence>MSEIPLKRRDFLRGAAGFALASGVGVGVGVGATAATAGPQSKPYSPTYFTTAEWAFINAAVERLIPNDGNGPGGVDAGVPVFLDKQMQLPYGHGAYWYMQGPFHPETPPTLGYQLRQTPRELYRAGIALIDRAAVHAHKKPFAQLDAAQRDALLTQADQGHLPEDSLLAAAFFALLLRNTREGYFADPLYGGNRDMAAWKMVGFPGARADFTDFIDQQGRKYPYGPVAIDGSRG</sequence>
<name>A0ABX6MHU3_9BURK</name>
<dbReference type="RefSeq" id="WP_169114827.1">
    <property type="nucleotide sequence ID" value="NZ_CP051684.1"/>
</dbReference>
<proteinExistence type="predicted"/>
<evidence type="ECO:0000313" key="1">
    <source>
        <dbReference type="EMBL" id="QJD93892.1"/>
    </source>
</evidence>
<dbReference type="InterPro" id="IPR027056">
    <property type="entry name" value="Gluconate_2DH_su3"/>
</dbReference>
<dbReference type="PROSITE" id="PS51318">
    <property type="entry name" value="TAT"/>
    <property type="match status" value="1"/>
</dbReference>
<protein>
    <submittedName>
        <fullName evidence="1">Gluconate 2-dehydrogenase subunit 3 family protein</fullName>
    </submittedName>
</protein>
<reference evidence="1 2" key="1">
    <citation type="submission" date="2020-04" db="EMBL/GenBank/DDBJ databases">
        <title>Genome sequencing of novel species.</title>
        <authorList>
            <person name="Heo J."/>
            <person name="Kim S.-J."/>
            <person name="Kim J.-S."/>
            <person name="Hong S.-B."/>
            <person name="Kwon S.-W."/>
        </authorList>
    </citation>
    <scope>NUCLEOTIDE SEQUENCE [LARGE SCALE GENOMIC DNA]</scope>
    <source>
        <strain evidence="1 2">AF9R3</strain>
    </source>
</reference>
<dbReference type="Proteomes" id="UP000503117">
    <property type="component" value="Chromosome"/>
</dbReference>
<dbReference type="InterPro" id="IPR006311">
    <property type="entry name" value="TAT_signal"/>
</dbReference>
<accession>A0ABX6MHU3</accession>